<dbReference type="SMART" id="SM01152">
    <property type="entry name" value="DUF167"/>
    <property type="match status" value="1"/>
</dbReference>
<dbReference type="InterPro" id="IPR036591">
    <property type="entry name" value="YggU-like_sf"/>
</dbReference>
<sequence length="92" mass="10641">METLLEIVVHPHKPKFGFTHADEWSAAWHVQVVSPPLDNEANEEILREGAQFFGAPLEIIRGQKSSRKIIRISLSRERVEQLLRNKMTLLKK</sequence>
<comment type="caution">
    <text evidence="2">The sequence shown here is derived from an EMBL/GenBank/DDBJ whole genome shotgun (WGS) entry which is preliminary data.</text>
</comment>
<dbReference type="SUPFAM" id="SSF69786">
    <property type="entry name" value="YggU-like"/>
    <property type="match status" value="1"/>
</dbReference>
<gene>
    <name evidence="2" type="ORF">FJY86_01675</name>
</gene>
<dbReference type="InterPro" id="IPR003746">
    <property type="entry name" value="DUF167"/>
</dbReference>
<dbReference type="Gene3D" id="3.30.1200.10">
    <property type="entry name" value="YggU-like"/>
    <property type="match status" value="1"/>
</dbReference>
<evidence type="ECO:0000256" key="1">
    <source>
        <dbReference type="ARBA" id="ARBA00010364"/>
    </source>
</evidence>
<proteinExistence type="inferred from homology"/>
<evidence type="ECO:0000313" key="2">
    <source>
        <dbReference type="EMBL" id="MBM3282033.1"/>
    </source>
</evidence>
<dbReference type="Proteomes" id="UP000774699">
    <property type="component" value="Unassembled WGS sequence"/>
</dbReference>
<dbReference type="AlphaFoldDB" id="A0A8T4C6D7"/>
<protein>
    <submittedName>
        <fullName evidence="2">Uncharacterized protein</fullName>
    </submittedName>
</protein>
<dbReference type="EMBL" id="VGJJ01000007">
    <property type="protein sequence ID" value="MBM3282033.1"/>
    <property type="molecule type" value="Genomic_DNA"/>
</dbReference>
<comment type="similarity">
    <text evidence="1">Belongs to the UPF0235 family.</text>
</comment>
<name>A0A8T4C6D7_9ARCH</name>
<accession>A0A8T4C6D7</accession>
<dbReference type="Pfam" id="PF02594">
    <property type="entry name" value="DUF167"/>
    <property type="match status" value="1"/>
</dbReference>
<reference evidence="2" key="1">
    <citation type="submission" date="2019-03" db="EMBL/GenBank/DDBJ databases">
        <title>Lake Tanganyika Metagenome-Assembled Genomes (MAGs).</title>
        <authorList>
            <person name="Tran P."/>
        </authorList>
    </citation>
    <scope>NUCLEOTIDE SEQUENCE</scope>
    <source>
        <strain evidence="2">M_DeepCast_50m_m2_156</strain>
    </source>
</reference>
<organism evidence="2 3">
    <name type="scientific">Candidatus Iainarchaeum sp</name>
    <dbReference type="NCBI Taxonomy" id="3101447"/>
    <lineage>
        <taxon>Archaea</taxon>
        <taxon>Candidatus Iainarchaeota</taxon>
        <taxon>Candidatus Iainarchaeia</taxon>
        <taxon>Candidatus Iainarchaeales</taxon>
        <taxon>Candidatus Iainarchaeaceae</taxon>
        <taxon>Candidatus Iainarchaeum</taxon>
    </lineage>
</organism>
<evidence type="ECO:0000313" key="3">
    <source>
        <dbReference type="Proteomes" id="UP000774699"/>
    </source>
</evidence>